<evidence type="ECO:0000259" key="1">
    <source>
        <dbReference type="Pfam" id="PF13966"/>
    </source>
</evidence>
<dbReference type="InterPro" id="IPR026960">
    <property type="entry name" value="RVT-Znf"/>
</dbReference>
<dbReference type="OrthoDB" id="1113207at2759"/>
<gene>
    <name evidence="2" type="ORF">Bca52824_022332</name>
</gene>
<dbReference type="Proteomes" id="UP000886595">
    <property type="component" value="Unassembled WGS sequence"/>
</dbReference>
<reference evidence="2 3" key="1">
    <citation type="submission" date="2020-02" db="EMBL/GenBank/DDBJ databases">
        <authorList>
            <person name="Ma Q."/>
            <person name="Huang Y."/>
            <person name="Song X."/>
            <person name="Pei D."/>
        </authorList>
    </citation>
    <scope>NUCLEOTIDE SEQUENCE [LARGE SCALE GENOMIC DNA]</scope>
    <source>
        <strain evidence="2">Sxm20200214</strain>
        <tissue evidence="2">Leaf</tissue>
    </source>
</reference>
<sequence length="235" mass="25890">MSHGWRGILAGREILRKGLGWVVGSGEKIRVWSDPWLSCSSPLTPIGPTDSALLVSDLLCPISNSWDKEKIQKYLPQYEECILSIITSSAPSQDGLAWLLDKYGVYTTKTGYGAGIKSAVNSDDSMSSFDWPKNIWNIKTSPKIKDFLWKLARKAIPVSSNLSSRGIPSFNCKTCDGVEDDLHVFLHFRIATQVWDLAPLACRPSTATPSIATLISLCQMCTVLHPVGLIVPLWP</sequence>
<proteinExistence type="predicted"/>
<dbReference type="AlphaFoldDB" id="A0A8X7VG28"/>
<evidence type="ECO:0000313" key="3">
    <source>
        <dbReference type="Proteomes" id="UP000886595"/>
    </source>
</evidence>
<protein>
    <recommendedName>
        <fullName evidence="1">Reverse transcriptase zinc-binding domain-containing protein</fullName>
    </recommendedName>
</protein>
<comment type="caution">
    <text evidence="2">The sequence shown here is derived from an EMBL/GenBank/DDBJ whole genome shotgun (WGS) entry which is preliminary data.</text>
</comment>
<feature type="domain" description="Reverse transcriptase zinc-binding" evidence="1">
    <location>
        <begin position="127"/>
        <end position="195"/>
    </location>
</feature>
<name>A0A8X7VG28_BRACI</name>
<accession>A0A8X7VG28</accession>
<organism evidence="2 3">
    <name type="scientific">Brassica carinata</name>
    <name type="common">Ethiopian mustard</name>
    <name type="synonym">Abyssinian cabbage</name>
    <dbReference type="NCBI Taxonomy" id="52824"/>
    <lineage>
        <taxon>Eukaryota</taxon>
        <taxon>Viridiplantae</taxon>
        <taxon>Streptophyta</taxon>
        <taxon>Embryophyta</taxon>
        <taxon>Tracheophyta</taxon>
        <taxon>Spermatophyta</taxon>
        <taxon>Magnoliopsida</taxon>
        <taxon>eudicotyledons</taxon>
        <taxon>Gunneridae</taxon>
        <taxon>Pentapetalae</taxon>
        <taxon>rosids</taxon>
        <taxon>malvids</taxon>
        <taxon>Brassicales</taxon>
        <taxon>Brassicaceae</taxon>
        <taxon>Brassiceae</taxon>
        <taxon>Brassica</taxon>
    </lineage>
</organism>
<dbReference type="EMBL" id="JAAMPC010000005">
    <property type="protein sequence ID" value="KAG2310775.1"/>
    <property type="molecule type" value="Genomic_DNA"/>
</dbReference>
<keyword evidence="3" id="KW-1185">Reference proteome</keyword>
<dbReference type="Pfam" id="PF13966">
    <property type="entry name" value="zf-RVT"/>
    <property type="match status" value="1"/>
</dbReference>
<evidence type="ECO:0000313" key="2">
    <source>
        <dbReference type="EMBL" id="KAG2310775.1"/>
    </source>
</evidence>